<feature type="transmembrane region" description="Helical" evidence="10">
    <location>
        <begin position="40"/>
        <end position="62"/>
    </location>
</feature>
<evidence type="ECO:0000256" key="10">
    <source>
        <dbReference type="SAM" id="Phobius"/>
    </source>
</evidence>
<feature type="transmembrane region" description="Helical" evidence="10">
    <location>
        <begin position="180"/>
        <end position="205"/>
    </location>
</feature>
<dbReference type="Gene3D" id="1.20.120.350">
    <property type="entry name" value="Voltage-gated potassium channels. Chain C"/>
    <property type="match status" value="1"/>
</dbReference>
<evidence type="ECO:0000256" key="8">
    <source>
        <dbReference type="SAM" id="Coils"/>
    </source>
</evidence>
<dbReference type="GO" id="GO:0001508">
    <property type="term" value="P:action potential"/>
    <property type="evidence" value="ECO:0007669"/>
    <property type="project" value="TreeGrafter"/>
</dbReference>
<evidence type="ECO:0000256" key="2">
    <source>
        <dbReference type="ARBA" id="ARBA00022448"/>
    </source>
</evidence>
<comment type="caution">
    <text evidence="12">The sequence shown here is derived from an EMBL/GenBank/DDBJ whole genome shotgun (WGS) entry which is preliminary data.</text>
</comment>
<evidence type="ECO:0000256" key="4">
    <source>
        <dbReference type="ARBA" id="ARBA00022989"/>
    </source>
</evidence>
<reference evidence="12" key="2">
    <citation type="submission" date="2020-09" db="EMBL/GenBank/DDBJ databases">
        <authorList>
            <person name="Sun Q."/>
            <person name="Ohkuma M."/>
        </authorList>
    </citation>
    <scope>NUCLEOTIDE SEQUENCE</scope>
    <source>
        <strain evidence="12">JCM 4654</strain>
    </source>
</reference>
<keyword evidence="8" id="KW-0175">Coiled coil</keyword>
<organism evidence="12 13">
    <name type="scientific">Streptomyces naganishii JCM 4654</name>
    <dbReference type="NCBI Taxonomy" id="1306179"/>
    <lineage>
        <taxon>Bacteria</taxon>
        <taxon>Bacillati</taxon>
        <taxon>Actinomycetota</taxon>
        <taxon>Actinomycetes</taxon>
        <taxon>Kitasatosporales</taxon>
        <taxon>Streptomycetaceae</taxon>
        <taxon>Streptomyces</taxon>
    </lineage>
</organism>
<evidence type="ECO:0000256" key="7">
    <source>
        <dbReference type="ARBA" id="ARBA00023303"/>
    </source>
</evidence>
<feature type="transmembrane region" description="Helical" evidence="10">
    <location>
        <begin position="117"/>
        <end position="139"/>
    </location>
</feature>
<keyword evidence="3 10" id="KW-0812">Transmembrane</keyword>
<protein>
    <recommendedName>
        <fullName evidence="11">Potassium channel domain-containing protein</fullName>
    </recommendedName>
</protein>
<proteinExistence type="predicted"/>
<keyword evidence="5" id="KW-0406">Ion transport</keyword>
<evidence type="ECO:0000313" key="13">
    <source>
        <dbReference type="Proteomes" id="UP000608955"/>
    </source>
</evidence>
<feature type="compositionally biased region" description="Gly residues" evidence="9">
    <location>
        <begin position="311"/>
        <end position="324"/>
    </location>
</feature>
<name>A0A918Y7K0_9ACTN</name>
<keyword evidence="7" id="KW-0407">Ion channel</keyword>
<keyword evidence="6 10" id="KW-0472">Membrane</keyword>
<feature type="region of interest" description="Disordered" evidence="9">
    <location>
        <begin position="298"/>
        <end position="435"/>
    </location>
</feature>
<dbReference type="PANTHER" id="PTHR11537">
    <property type="entry name" value="VOLTAGE-GATED POTASSIUM CHANNEL"/>
    <property type="match status" value="1"/>
</dbReference>
<comment type="subcellular location">
    <subcellularLocation>
        <location evidence="1">Membrane</location>
        <topology evidence="1">Multi-pass membrane protein</topology>
    </subcellularLocation>
</comment>
<feature type="transmembrane region" description="Helical" evidence="10">
    <location>
        <begin position="151"/>
        <end position="168"/>
    </location>
</feature>
<sequence>MEELPAQTRWERRTQRPLLLLALAFAAAYAVPIVNSSAGPSLTLGCTVVEWVVWGAFAADYLMRLGLAHGRREFVRTHWMDLCAVVLPILQPLRLLRLVSTLMLVGRRARMAEQIRLTTYVAGAVVGLLMFGSLAVLSVERDSPHGNIRTLGDAVWWSFTTITTVGYGDHAPTTGLGRMLAVGLMLSGIALLGVVTANIAAWFIARFERDDVEERRQTEAIELLTEEVRRLRAEVGALSASALSASALSASALSASALSASALSASALSASALSASAPGARAPGARALSARAPGARALSARAPGARAPGAGAPGAGAPGAGAPGDGAPASRVVGAEKGPRPSAGGPFPHRPGSEHAVAPGCRSCQPDDGQERVDGAQYEGDQGRDRAVGARPAAAHREPAADDRHRAEDDAQHEESGDRADGSDDSERRAVRPVP</sequence>
<feature type="compositionally biased region" description="Low complexity" evidence="9">
    <location>
        <begin position="298"/>
        <end position="310"/>
    </location>
</feature>
<dbReference type="Proteomes" id="UP000608955">
    <property type="component" value="Unassembled WGS sequence"/>
</dbReference>
<dbReference type="InterPro" id="IPR013099">
    <property type="entry name" value="K_chnl_dom"/>
</dbReference>
<dbReference type="AlphaFoldDB" id="A0A918Y7K0"/>
<reference evidence="12" key="1">
    <citation type="journal article" date="2014" name="Int. J. Syst. Evol. Microbiol.">
        <title>Complete genome sequence of Corynebacterium casei LMG S-19264T (=DSM 44701T), isolated from a smear-ripened cheese.</title>
        <authorList>
            <consortium name="US DOE Joint Genome Institute (JGI-PGF)"/>
            <person name="Walter F."/>
            <person name="Albersmeier A."/>
            <person name="Kalinowski J."/>
            <person name="Ruckert C."/>
        </authorList>
    </citation>
    <scope>NUCLEOTIDE SEQUENCE</scope>
    <source>
        <strain evidence="12">JCM 4654</strain>
    </source>
</reference>
<feature type="compositionally biased region" description="Basic and acidic residues" evidence="9">
    <location>
        <begin position="395"/>
        <end position="435"/>
    </location>
</feature>
<keyword evidence="2" id="KW-0813">Transport</keyword>
<feature type="domain" description="Potassium channel" evidence="11">
    <location>
        <begin position="131"/>
        <end position="203"/>
    </location>
</feature>
<keyword evidence="13" id="KW-1185">Reference proteome</keyword>
<dbReference type="InterPro" id="IPR027359">
    <property type="entry name" value="Volt_channel_dom_sf"/>
</dbReference>
<evidence type="ECO:0000313" key="12">
    <source>
        <dbReference type="EMBL" id="GHD92574.1"/>
    </source>
</evidence>
<dbReference type="SUPFAM" id="SSF81324">
    <property type="entry name" value="Voltage-gated potassium channels"/>
    <property type="match status" value="1"/>
</dbReference>
<evidence type="ECO:0000256" key="3">
    <source>
        <dbReference type="ARBA" id="ARBA00022692"/>
    </source>
</evidence>
<evidence type="ECO:0000256" key="9">
    <source>
        <dbReference type="SAM" id="MobiDB-lite"/>
    </source>
</evidence>
<dbReference type="Gene3D" id="1.10.287.70">
    <property type="match status" value="1"/>
</dbReference>
<dbReference type="GO" id="GO:0008076">
    <property type="term" value="C:voltage-gated potassium channel complex"/>
    <property type="evidence" value="ECO:0007669"/>
    <property type="project" value="InterPro"/>
</dbReference>
<dbReference type="InterPro" id="IPR028325">
    <property type="entry name" value="VG_K_chnl"/>
</dbReference>
<evidence type="ECO:0000256" key="6">
    <source>
        <dbReference type="ARBA" id="ARBA00023136"/>
    </source>
</evidence>
<evidence type="ECO:0000259" key="11">
    <source>
        <dbReference type="Pfam" id="PF07885"/>
    </source>
</evidence>
<gene>
    <name evidence="12" type="ORF">GCM10010508_46110</name>
</gene>
<dbReference type="EMBL" id="BMVF01000012">
    <property type="protein sequence ID" value="GHD92574.1"/>
    <property type="molecule type" value="Genomic_DNA"/>
</dbReference>
<dbReference type="PANTHER" id="PTHR11537:SF254">
    <property type="entry name" value="POTASSIUM VOLTAGE-GATED CHANNEL PROTEIN SHAB"/>
    <property type="match status" value="1"/>
</dbReference>
<evidence type="ECO:0000256" key="1">
    <source>
        <dbReference type="ARBA" id="ARBA00004141"/>
    </source>
</evidence>
<keyword evidence="4 10" id="KW-1133">Transmembrane helix</keyword>
<evidence type="ECO:0000256" key="5">
    <source>
        <dbReference type="ARBA" id="ARBA00023065"/>
    </source>
</evidence>
<dbReference type="FunFam" id="1.10.287.70:FF:000243">
    <property type="entry name" value="Voltage-gated potassium channel"/>
    <property type="match status" value="1"/>
</dbReference>
<feature type="coiled-coil region" evidence="8">
    <location>
        <begin position="214"/>
        <end position="241"/>
    </location>
</feature>
<dbReference type="Pfam" id="PF07885">
    <property type="entry name" value="Ion_trans_2"/>
    <property type="match status" value="1"/>
</dbReference>
<dbReference type="GO" id="GO:0005249">
    <property type="term" value="F:voltage-gated potassium channel activity"/>
    <property type="evidence" value="ECO:0007669"/>
    <property type="project" value="InterPro"/>
</dbReference>
<accession>A0A918Y7K0</accession>